<dbReference type="AlphaFoldDB" id="A0A4S2KQH4"/>
<keyword evidence="1" id="KW-0812">Transmembrane</keyword>
<reference evidence="2 3" key="1">
    <citation type="journal article" date="2019" name="Philos. Trans. R. Soc. Lond., B, Biol. Sci.">
        <title>Ant behaviour and brain gene expression of defending hosts depend on the ecological success of the intruding social parasite.</title>
        <authorList>
            <person name="Kaur R."/>
            <person name="Stoldt M."/>
            <person name="Jongepier E."/>
            <person name="Feldmeyer B."/>
            <person name="Menzel F."/>
            <person name="Bornberg-Bauer E."/>
            <person name="Foitzik S."/>
        </authorList>
    </citation>
    <scope>NUCLEOTIDE SEQUENCE [LARGE SCALE GENOMIC DNA]</scope>
    <source>
        <tissue evidence="2">Whole body</tissue>
    </source>
</reference>
<organism evidence="2 3">
    <name type="scientific">Temnothorax longispinosus</name>
    <dbReference type="NCBI Taxonomy" id="300112"/>
    <lineage>
        <taxon>Eukaryota</taxon>
        <taxon>Metazoa</taxon>
        <taxon>Ecdysozoa</taxon>
        <taxon>Arthropoda</taxon>
        <taxon>Hexapoda</taxon>
        <taxon>Insecta</taxon>
        <taxon>Pterygota</taxon>
        <taxon>Neoptera</taxon>
        <taxon>Endopterygota</taxon>
        <taxon>Hymenoptera</taxon>
        <taxon>Apocrita</taxon>
        <taxon>Aculeata</taxon>
        <taxon>Formicoidea</taxon>
        <taxon>Formicidae</taxon>
        <taxon>Myrmicinae</taxon>
        <taxon>Temnothorax</taxon>
    </lineage>
</organism>
<name>A0A4S2KQH4_9HYME</name>
<keyword evidence="3" id="KW-1185">Reference proteome</keyword>
<sequence length="66" mass="7247">MELLHRCDTPSVLVLSVKCLVIVVIWRALAIGTRVIGIQRSGCPIRAVRSSQPTDGTDCDVPFVHF</sequence>
<protein>
    <submittedName>
        <fullName evidence="2">Uncharacterized protein</fullName>
    </submittedName>
</protein>
<evidence type="ECO:0000256" key="1">
    <source>
        <dbReference type="SAM" id="Phobius"/>
    </source>
</evidence>
<evidence type="ECO:0000313" key="2">
    <source>
        <dbReference type="EMBL" id="TGZ52081.1"/>
    </source>
</evidence>
<accession>A0A4S2KQH4</accession>
<proteinExistence type="predicted"/>
<dbReference type="Proteomes" id="UP000310200">
    <property type="component" value="Unassembled WGS sequence"/>
</dbReference>
<feature type="transmembrane region" description="Helical" evidence="1">
    <location>
        <begin position="12"/>
        <end position="30"/>
    </location>
</feature>
<comment type="caution">
    <text evidence="2">The sequence shown here is derived from an EMBL/GenBank/DDBJ whole genome shotgun (WGS) entry which is preliminary data.</text>
</comment>
<keyword evidence="1" id="KW-1133">Transmembrane helix</keyword>
<keyword evidence="1" id="KW-0472">Membrane</keyword>
<dbReference type="EMBL" id="QBLH01001376">
    <property type="protein sequence ID" value="TGZ52081.1"/>
    <property type="molecule type" value="Genomic_DNA"/>
</dbReference>
<evidence type="ECO:0000313" key="3">
    <source>
        <dbReference type="Proteomes" id="UP000310200"/>
    </source>
</evidence>
<gene>
    <name evidence="2" type="ORF">DBV15_05044</name>
</gene>